<dbReference type="GO" id="GO:0016747">
    <property type="term" value="F:acyltransferase activity, transferring groups other than amino-acyl groups"/>
    <property type="evidence" value="ECO:0007669"/>
    <property type="project" value="InterPro"/>
</dbReference>
<dbReference type="SUPFAM" id="SSF55729">
    <property type="entry name" value="Acyl-CoA N-acyltransferases (Nat)"/>
    <property type="match status" value="1"/>
</dbReference>
<dbReference type="EMBL" id="LR215050">
    <property type="protein sequence ID" value="VEU82313.1"/>
    <property type="molecule type" value="Genomic_DNA"/>
</dbReference>
<protein>
    <submittedName>
        <fullName evidence="2">Putative acetyltransferase</fullName>
    </submittedName>
</protein>
<dbReference type="AlphaFoldDB" id="A0A449BIT1"/>
<dbReference type="Pfam" id="PF00583">
    <property type="entry name" value="Acetyltransf_1"/>
    <property type="match status" value="1"/>
</dbReference>
<feature type="domain" description="N-acetyltransferase" evidence="1">
    <location>
        <begin position="3"/>
        <end position="168"/>
    </location>
</feature>
<keyword evidence="3" id="KW-1185">Reference proteome</keyword>
<dbReference type="Proteomes" id="UP000290909">
    <property type="component" value="Chromosome"/>
</dbReference>
<keyword evidence="2" id="KW-0808">Transferase</keyword>
<accession>A0A449BIT1</accession>
<reference evidence="2 3" key="1">
    <citation type="submission" date="2019-01" db="EMBL/GenBank/DDBJ databases">
        <authorList>
            <consortium name="Pathogen Informatics"/>
        </authorList>
    </citation>
    <scope>NUCLEOTIDE SEQUENCE [LARGE SCALE GENOMIC DNA]</scope>
    <source>
        <strain evidence="2 3">NCTC10172</strain>
    </source>
</reference>
<organism evidence="2 3">
    <name type="scientific">Acholeplasma hippikon</name>
    <dbReference type="NCBI Taxonomy" id="264636"/>
    <lineage>
        <taxon>Bacteria</taxon>
        <taxon>Bacillati</taxon>
        <taxon>Mycoplasmatota</taxon>
        <taxon>Mollicutes</taxon>
        <taxon>Acholeplasmatales</taxon>
        <taxon>Acholeplasmataceae</taxon>
        <taxon>Acholeplasma</taxon>
    </lineage>
</organism>
<dbReference type="KEGG" id="ahk:NCTC10172_00322"/>
<gene>
    <name evidence="2" type="ORF">NCTC10172_00322</name>
</gene>
<dbReference type="Gene3D" id="3.40.630.30">
    <property type="match status" value="1"/>
</dbReference>
<evidence type="ECO:0000313" key="2">
    <source>
        <dbReference type="EMBL" id="VEU82313.1"/>
    </source>
</evidence>
<sequence>MQITIKKATFEDVEELSKFLQRTYLAVYQDFLSKEYMSRAIEVNYTANQLKKAIIRGNDSDNFWIGYYLAVIKNKIVGVIGGGMTDELSGIYVLYVDENYNRLGIATQLVDFLTQKQKTLGAKKQYVKTLQDNLKGNQFCKKTGFKFRDTRLSAFNKENENFMINYYEREI</sequence>
<dbReference type="RefSeq" id="WP_035369738.1">
    <property type="nucleotide sequence ID" value="NZ_LR215050.1"/>
</dbReference>
<dbReference type="CDD" id="cd04301">
    <property type="entry name" value="NAT_SF"/>
    <property type="match status" value="1"/>
</dbReference>
<proteinExistence type="predicted"/>
<dbReference type="InterPro" id="IPR016181">
    <property type="entry name" value="Acyl_CoA_acyltransferase"/>
</dbReference>
<evidence type="ECO:0000313" key="3">
    <source>
        <dbReference type="Proteomes" id="UP000290909"/>
    </source>
</evidence>
<dbReference type="PROSITE" id="PS51186">
    <property type="entry name" value="GNAT"/>
    <property type="match status" value="1"/>
</dbReference>
<dbReference type="STRING" id="1408416.GCA_000702765_01139"/>
<dbReference type="InterPro" id="IPR000182">
    <property type="entry name" value="GNAT_dom"/>
</dbReference>
<name>A0A449BIT1_9MOLU</name>
<evidence type="ECO:0000259" key="1">
    <source>
        <dbReference type="PROSITE" id="PS51186"/>
    </source>
</evidence>